<dbReference type="Gene3D" id="3.40.50.300">
    <property type="entry name" value="P-loop containing nucleotide triphosphate hydrolases"/>
    <property type="match status" value="1"/>
</dbReference>
<name>A0A369AVF3_9FIRM</name>
<dbReference type="NCBIfam" id="TIGR04066">
    <property type="entry name" value="nat_prod_clost"/>
    <property type="match status" value="1"/>
</dbReference>
<protein>
    <submittedName>
        <fullName evidence="1">Peptide maturation system protein (TIGR04066 family)</fullName>
    </submittedName>
</protein>
<proteinExistence type="predicted"/>
<dbReference type="EMBL" id="QPJT01000023">
    <property type="protein sequence ID" value="RCX12216.1"/>
    <property type="molecule type" value="Genomic_DNA"/>
</dbReference>
<dbReference type="Proteomes" id="UP000253034">
    <property type="component" value="Unassembled WGS sequence"/>
</dbReference>
<reference evidence="1 2" key="1">
    <citation type="submission" date="2018-07" db="EMBL/GenBank/DDBJ databases">
        <title>Genomic Encyclopedia of Type Strains, Phase IV (KMG-IV): sequencing the most valuable type-strain genomes for metagenomic binning, comparative biology and taxonomic classification.</title>
        <authorList>
            <person name="Goeker M."/>
        </authorList>
    </citation>
    <scope>NUCLEOTIDE SEQUENCE [LARGE SCALE GENOMIC DNA]</scope>
    <source>
        <strain evidence="1 2">DSM 27016</strain>
    </source>
</reference>
<keyword evidence="2" id="KW-1185">Reference proteome</keyword>
<evidence type="ECO:0000313" key="1">
    <source>
        <dbReference type="EMBL" id="RCX12216.1"/>
    </source>
</evidence>
<dbReference type="AlphaFoldDB" id="A0A369AVF3"/>
<dbReference type="InterPro" id="IPR027417">
    <property type="entry name" value="P-loop_NTPase"/>
</dbReference>
<dbReference type="OrthoDB" id="5464925at2"/>
<dbReference type="RefSeq" id="WP_114299034.1">
    <property type="nucleotide sequence ID" value="NZ_QPJT01000023.1"/>
</dbReference>
<gene>
    <name evidence="1" type="ORF">DFR58_12326</name>
</gene>
<comment type="caution">
    <text evidence="1">The sequence shown here is derived from an EMBL/GenBank/DDBJ whole genome shotgun (WGS) entry which is preliminary data.</text>
</comment>
<dbReference type="InterPro" id="IPR023823">
    <property type="entry name" value="CHP04066_peptide_maturation"/>
</dbReference>
<accession>A0A369AVF3</accession>
<organism evidence="1 2">
    <name type="scientific">Anaerobacterium chartisolvens</name>
    <dbReference type="NCBI Taxonomy" id="1297424"/>
    <lineage>
        <taxon>Bacteria</taxon>
        <taxon>Bacillati</taxon>
        <taxon>Bacillota</taxon>
        <taxon>Clostridia</taxon>
        <taxon>Eubacteriales</taxon>
        <taxon>Oscillospiraceae</taxon>
        <taxon>Anaerobacterium</taxon>
    </lineage>
</organism>
<sequence length="367" mass="42251">MNGFNKTRVAVYPYDNEMYPYLKYKSMLENIDIRMLLSPAGWALGSKKACGYEIKTMLTADDYSELDALWITDSINKLQEEHLYEVIEEMLRNGKQIILSRKIHPETYYAILETCKRYSGALIDKSINVKDFTKENIPLSLQEIYTPIVCVAGIGERTDKFLVQLGVKHCFEKMGYDVAMVSSRTNSIFLNNVHAFPAFMEGDLPAEYKIVLFNHFIKEIEQLKEPEVIIVGIPEGIMPMSKLQVGYFGIHAFEIFNAITPDFLALCLYGNDISDLYLSEMKKIIQYRFQTNVDSFYLSNTMQDVFTVNRAMPIEYFARETENIRLLVSNLEAAAGEKNKIYTELDIEAMVQQMVKQLNEYSVTEVL</sequence>
<evidence type="ECO:0000313" key="2">
    <source>
        <dbReference type="Proteomes" id="UP000253034"/>
    </source>
</evidence>